<comment type="caution">
    <text evidence="1">The sequence shown here is derived from an EMBL/GenBank/DDBJ whole genome shotgun (WGS) entry which is preliminary data.</text>
</comment>
<evidence type="ECO:0000313" key="1">
    <source>
        <dbReference type="EMBL" id="MFC6887927.1"/>
    </source>
</evidence>
<protein>
    <submittedName>
        <fullName evidence="1">Uncharacterized protein</fullName>
    </submittedName>
</protein>
<name>A0ABD5UEK4_9EURY</name>
<keyword evidence="2" id="KW-1185">Reference proteome</keyword>
<evidence type="ECO:0000313" key="2">
    <source>
        <dbReference type="Proteomes" id="UP001596333"/>
    </source>
</evidence>
<dbReference type="Proteomes" id="UP001596333">
    <property type="component" value="Unassembled WGS sequence"/>
</dbReference>
<dbReference type="RefSeq" id="WP_379764468.1">
    <property type="nucleotide sequence ID" value="NZ_JBHSXI010000001.1"/>
</dbReference>
<sequence>MSATDSYDATETLSGAWTDVSVVQEPGATGETETFLVRTAGDITITPNTNQWESEPNASRHRESGTEHVDYTIEIPLDHDAGTDLEELGVIDSEDATRIFNEVHDAVRLYVFKDREDADGEEVIQREAARVRVEETEEEFASGDPANATITLRVMGEIKHEFSTAA</sequence>
<accession>A0ABD5UEK4</accession>
<organism evidence="1 2">
    <name type="scientific">Halorubrum trueperi</name>
    <dbReference type="NCBI Taxonomy" id="2004704"/>
    <lineage>
        <taxon>Archaea</taxon>
        <taxon>Methanobacteriati</taxon>
        <taxon>Methanobacteriota</taxon>
        <taxon>Stenosarchaea group</taxon>
        <taxon>Halobacteria</taxon>
        <taxon>Halobacteriales</taxon>
        <taxon>Haloferacaceae</taxon>
        <taxon>Halorubrum</taxon>
    </lineage>
</organism>
<dbReference type="AlphaFoldDB" id="A0ABD5UEK4"/>
<proteinExistence type="predicted"/>
<reference evidence="1 2" key="1">
    <citation type="journal article" date="2019" name="Int. J. Syst. Evol. Microbiol.">
        <title>The Global Catalogue of Microorganisms (GCM) 10K type strain sequencing project: providing services to taxonomists for standard genome sequencing and annotation.</title>
        <authorList>
            <consortium name="The Broad Institute Genomics Platform"/>
            <consortium name="The Broad Institute Genome Sequencing Center for Infectious Disease"/>
            <person name="Wu L."/>
            <person name="Ma J."/>
        </authorList>
    </citation>
    <scope>NUCLEOTIDE SEQUENCE [LARGE SCALE GENOMIC DNA]</scope>
    <source>
        <strain evidence="1 2">Y73</strain>
    </source>
</reference>
<dbReference type="EMBL" id="JBHSXI010000001">
    <property type="protein sequence ID" value="MFC6887927.1"/>
    <property type="molecule type" value="Genomic_DNA"/>
</dbReference>
<gene>
    <name evidence="1" type="ORF">ACFQEY_02490</name>
</gene>